<proteinExistence type="predicted"/>
<dbReference type="SUPFAM" id="SSF52980">
    <property type="entry name" value="Restriction endonuclease-like"/>
    <property type="match status" value="1"/>
</dbReference>
<dbReference type="Gene3D" id="3.40.1350.10">
    <property type="match status" value="1"/>
</dbReference>
<dbReference type="EMBL" id="LWAE01000001">
    <property type="protein sequence ID" value="KZL93246.1"/>
    <property type="molecule type" value="Genomic_DNA"/>
</dbReference>
<dbReference type="Gene3D" id="1.10.10.10">
    <property type="entry name" value="Winged helix-like DNA-binding domain superfamily/Winged helix DNA-binding domain"/>
    <property type="match status" value="1"/>
</dbReference>
<dbReference type="InterPro" id="IPR036388">
    <property type="entry name" value="WH-like_DNA-bd_sf"/>
</dbReference>
<evidence type="ECO:0000313" key="3">
    <source>
        <dbReference type="EMBL" id="KZL93246.1"/>
    </source>
</evidence>
<dbReference type="CDD" id="cd22362">
    <property type="entry name" value="TnsA_endonuclease-like"/>
    <property type="match status" value="1"/>
</dbReference>
<feature type="domain" description="TnsA endonuclease C-terminal" evidence="1">
    <location>
        <begin position="165"/>
        <end position="247"/>
    </location>
</feature>
<evidence type="ECO:0000259" key="2">
    <source>
        <dbReference type="Pfam" id="PF08722"/>
    </source>
</evidence>
<dbReference type="Pfam" id="PF08722">
    <property type="entry name" value="Tn7_TnsA-like_N"/>
    <property type="match status" value="1"/>
</dbReference>
<sequence length="263" mass="32001">MKQRKSDKYRIIEDRGVGRGIHYKPFIKVHEVSSEGLSSRVLGWKVNRIYHLLSNLERDYLFNTQWEDSVIDIREQYPLLPKEETILIAKEYGLRHPLINKPDKDEIVMTSDFVITINDGKMIRDIVRTIKPSSKITKRVKEKFKIEEMFWKRKNIDWGVVTEKEIDHIKARNIRFLYQYYFWDRYRMLERKQIRELFLLFWDIFQRNNFDVKRTVETFDCVQGWEQGESLSFFKYLICHKSVKTDITKDITNLRNPNISFWM</sequence>
<feature type="domain" description="TnsA endonuclease N-terminal" evidence="2">
    <location>
        <begin position="68"/>
        <end position="163"/>
    </location>
</feature>
<name>A0A161XFE5_9CLOT</name>
<reference evidence="3 4" key="1">
    <citation type="submission" date="2016-04" db="EMBL/GenBank/DDBJ databases">
        <title>Genome sequence of Clostridium magnum DSM 2767.</title>
        <authorList>
            <person name="Poehlein A."/>
            <person name="Uhlig R."/>
            <person name="Fischer R."/>
            <person name="Bahl H."/>
            <person name="Daniel R."/>
        </authorList>
    </citation>
    <scope>NUCLEOTIDE SEQUENCE [LARGE SCALE GENOMIC DNA]</scope>
    <source>
        <strain evidence="3 4">DSM 2767</strain>
    </source>
</reference>
<dbReference type="Pfam" id="PF08721">
    <property type="entry name" value="Tn7_Tnp_TnsA_C"/>
    <property type="match status" value="1"/>
</dbReference>
<dbReference type="InterPro" id="IPR011335">
    <property type="entry name" value="Restrct_endonuc-II-like"/>
</dbReference>
<dbReference type="STRING" id="1121326.CLMAG_02690"/>
<evidence type="ECO:0000313" key="4">
    <source>
        <dbReference type="Proteomes" id="UP000076603"/>
    </source>
</evidence>
<dbReference type="Proteomes" id="UP000076603">
    <property type="component" value="Unassembled WGS sequence"/>
</dbReference>
<comment type="caution">
    <text evidence="3">The sequence shown here is derived from an EMBL/GenBank/DDBJ whole genome shotgun (WGS) entry which is preliminary data.</text>
</comment>
<dbReference type="OrthoDB" id="5291587at2"/>
<protein>
    <submittedName>
        <fullName evidence="3">Transposon Tn7 transposition protein TnsA</fullName>
    </submittedName>
</protein>
<dbReference type="InterPro" id="IPR011856">
    <property type="entry name" value="tRNA_endonuc-like_dom_sf"/>
</dbReference>
<accession>A0A161XFE5</accession>
<keyword evidence="4" id="KW-1185">Reference proteome</keyword>
<gene>
    <name evidence="3" type="primary">tnsA</name>
    <name evidence="3" type="ORF">CLMAG_02690</name>
</gene>
<organism evidence="3 4">
    <name type="scientific">Clostridium magnum DSM 2767</name>
    <dbReference type="NCBI Taxonomy" id="1121326"/>
    <lineage>
        <taxon>Bacteria</taxon>
        <taxon>Bacillati</taxon>
        <taxon>Bacillota</taxon>
        <taxon>Clostridia</taxon>
        <taxon>Eubacteriales</taxon>
        <taxon>Clostridiaceae</taxon>
        <taxon>Clostridium</taxon>
    </lineage>
</organism>
<dbReference type="InterPro" id="IPR014832">
    <property type="entry name" value="TnsA_C"/>
</dbReference>
<dbReference type="GO" id="GO:0003676">
    <property type="term" value="F:nucleic acid binding"/>
    <property type="evidence" value="ECO:0007669"/>
    <property type="project" value="InterPro"/>
</dbReference>
<dbReference type="InterPro" id="IPR014833">
    <property type="entry name" value="TnsA_N"/>
</dbReference>
<dbReference type="PATRIC" id="fig|1121326.3.peg.245"/>
<evidence type="ECO:0000259" key="1">
    <source>
        <dbReference type="Pfam" id="PF08721"/>
    </source>
</evidence>
<dbReference type="RefSeq" id="WP_066616823.1">
    <property type="nucleotide sequence ID" value="NZ_FQXL01000017.1"/>
</dbReference>
<dbReference type="AlphaFoldDB" id="A0A161XFE5"/>